<dbReference type="GO" id="GO:0016620">
    <property type="term" value="F:oxidoreductase activity, acting on the aldehyde or oxo group of donors, NAD or NADP as acceptor"/>
    <property type="evidence" value="ECO:0007669"/>
    <property type="project" value="InterPro"/>
</dbReference>
<dbReference type="InterPro" id="IPR044151">
    <property type="entry name" value="ALDH_KGSADH"/>
</dbReference>
<dbReference type="Gene3D" id="3.40.605.10">
    <property type="entry name" value="Aldehyde Dehydrogenase, Chain A, domain 1"/>
    <property type="match status" value="1"/>
</dbReference>
<dbReference type="Proteomes" id="UP000295334">
    <property type="component" value="Unassembled WGS sequence"/>
</dbReference>
<dbReference type="InterPro" id="IPR016161">
    <property type="entry name" value="Ald_DH/histidinol_DH"/>
</dbReference>
<evidence type="ECO:0000259" key="2">
    <source>
        <dbReference type="Pfam" id="PF00171"/>
    </source>
</evidence>
<dbReference type="InterPro" id="IPR016162">
    <property type="entry name" value="Ald_DH_N"/>
</dbReference>
<evidence type="ECO:0000313" key="3">
    <source>
        <dbReference type="EMBL" id="TCJ13741.1"/>
    </source>
</evidence>
<name>A0A4R1B9X5_9BACT</name>
<evidence type="ECO:0000256" key="1">
    <source>
        <dbReference type="ARBA" id="ARBA00023002"/>
    </source>
</evidence>
<accession>A0A4R1B9X5</accession>
<dbReference type="AlphaFoldDB" id="A0A4R1B9X5"/>
<dbReference type="Gene3D" id="3.40.309.10">
    <property type="entry name" value="Aldehyde Dehydrogenase, Chain A, domain 2"/>
    <property type="match status" value="1"/>
</dbReference>
<keyword evidence="1" id="KW-0560">Oxidoreductase</keyword>
<dbReference type="OrthoDB" id="9770537at2"/>
<dbReference type="CDD" id="cd07129">
    <property type="entry name" value="ALDH_KGSADH"/>
    <property type="match status" value="1"/>
</dbReference>
<evidence type="ECO:0000313" key="4">
    <source>
        <dbReference type="Proteomes" id="UP000295334"/>
    </source>
</evidence>
<dbReference type="SUPFAM" id="SSF53720">
    <property type="entry name" value="ALDH-like"/>
    <property type="match status" value="1"/>
</dbReference>
<dbReference type="InterPro" id="IPR015590">
    <property type="entry name" value="Aldehyde_DH_dom"/>
</dbReference>
<dbReference type="InterPro" id="IPR016163">
    <property type="entry name" value="Ald_DH_C"/>
</dbReference>
<gene>
    <name evidence="3" type="ORF">EPD60_11630</name>
</gene>
<proteinExistence type="predicted"/>
<dbReference type="PANTHER" id="PTHR43353:SF3">
    <property type="entry name" value="ALDEHYDE DEHYDROGENASE-RELATED"/>
    <property type="match status" value="1"/>
</dbReference>
<comment type="caution">
    <text evidence="3">The sequence shown here is derived from an EMBL/GenBank/DDBJ whole genome shotgun (WGS) entry which is preliminary data.</text>
</comment>
<dbReference type="InterPro" id="IPR050740">
    <property type="entry name" value="Aldehyde_DH_Superfamily"/>
</dbReference>
<keyword evidence="4" id="KW-1185">Reference proteome</keyword>
<dbReference type="RefSeq" id="WP_131449648.1">
    <property type="nucleotide sequence ID" value="NZ_SJZI01000043.1"/>
</dbReference>
<reference evidence="3 4" key="1">
    <citation type="submission" date="2019-03" db="EMBL/GenBank/DDBJ databases">
        <authorList>
            <person name="Kim M.K.M."/>
        </authorList>
    </citation>
    <scope>NUCLEOTIDE SEQUENCE [LARGE SCALE GENOMIC DNA]</scope>
    <source>
        <strain evidence="3 4">17J68-12</strain>
    </source>
</reference>
<dbReference type="PANTHER" id="PTHR43353">
    <property type="entry name" value="SUCCINATE-SEMIALDEHYDE DEHYDROGENASE, MITOCHONDRIAL"/>
    <property type="match status" value="1"/>
</dbReference>
<feature type="domain" description="Aldehyde dehydrogenase" evidence="2">
    <location>
        <begin position="5"/>
        <end position="301"/>
    </location>
</feature>
<dbReference type="EMBL" id="SJZI01000043">
    <property type="protein sequence ID" value="TCJ13741.1"/>
    <property type="molecule type" value="Genomic_DNA"/>
</dbReference>
<organism evidence="3 4">
    <name type="scientific">Flaviaesturariibacter flavus</name>
    <dbReference type="NCBI Taxonomy" id="2502780"/>
    <lineage>
        <taxon>Bacteria</taxon>
        <taxon>Pseudomonadati</taxon>
        <taxon>Bacteroidota</taxon>
        <taxon>Chitinophagia</taxon>
        <taxon>Chitinophagales</taxon>
        <taxon>Chitinophagaceae</taxon>
        <taxon>Flaviaestuariibacter</taxon>
    </lineage>
</organism>
<dbReference type="Pfam" id="PF00171">
    <property type="entry name" value="Aldedh"/>
    <property type="match status" value="1"/>
</dbReference>
<protein>
    <submittedName>
        <fullName evidence="3">Aldehyde dehydrogenase (NADP(+))</fullName>
    </submittedName>
</protein>
<sequence>MNDLQARIDKVLQQATRTALAYAQRTLEERSAFLSAIAEELEKRSDVLIDTAAGETHLAPERLRTELQRTQWQLYSYGQACREGDWLDIRIDIPDGAGTENPGNGDAPSWTVHRRQNDLRKMLLPLGPVVVFGASNFPFAYSTAGGDTACALAAGCPVIVKAHPAHAATSRLVAEAVQESARRLGLPEGVFQHVEGGFDEGQALVLHPHTRAVGFTGSLEGGRALFDLAQQRPVPIPVFAEMGSVNPVFLLPEGLAADAEGFAKQFLQSVTGSAGQFCTKPGLLVGIDSPALDSFREYLSENIGLVPPQEMLHPGIAKAFQHKRADALAVESVAVAGTLSCPVGRNDSIPTLAETDAAAFLANPVLHHEVFGPFALLVRCADGGELLSVAEALEGQITCTLVATTDELRHCPQLITALQARCGRFIRNGVPTGVEVVPAMMHGGPYPATTDSRFTAVGADGIRRFARPVCYQNWENELLPAELQNENPLGIWRTVNGVLSRDALGNN</sequence>